<reference evidence="1" key="2">
    <citation type="journal article" date="2023" name="Science">
        <title>Genomic signatures of disease resistance in endangered staghorn corals.</title>
        <authorList>
            <person name="Vollmer S.V."/>
            <person name="Selwyn J.D."/>
            <person name="Despard B.A."/>
            <person name="Roesel C.L."/>
        </authorList>
    </citation>
    <scope>NUCLEOTIDE SEQUENCE</scope>
    <source>
        <strain evidence="1">K2</strain>
    </source>
</reference>
<proteinExistence type="predicted"/>
<gene>
    <name evidence="1" type="ORF">P5673_019192</name>
</gene>
<organism evidence="1 2">
    <name type="scientific">Acropora cervicornis</name>
    <name type="common">Staghorn coral</name>
    <dbReference type="NCBI Taxonomy" id="6130"/>
    <lineage>
        <taxon>Eukaryota</taxon>
        <taxon>Metazoa</taxon>
        <taxon>Cnidaria</taxon>
        <taxon>Anthozoa</taxon>
        <taxon>Hexacorallia</taxon>
        <taxon>Scleractinia</taxon>
        <taxon>Astrocoeniina</taxon>
        <taxon>Acroporidae</taxon>
        <taxon>Acropora</taxon>
    </lineage>
</organism>
<dbReference type="PANTHER" id="PTHR40743:SF1">
    <property type="entry name" value="POSSIBLE GLYCOSYLTRANSFERASE"/>
    <property type="match status" value="1"/>
</dbReference>
<sequence length="342" mass="39224">MIRSRRWFFLASAFALTLCYFMIRNNSSSLELKQSLHVPTNESLKRFLGEKKTSVKEEKKETSLKEEKKETGLKEEVLIPENTEKIVVAPHGARLNLIIQYPVFNGSDGTHEWAVQRQKEVTFCLQQNLLSPQVERVHILNQAEDHHSYVKSLNLTMAGKLVFQTLGWRIKYKDAFLYASKNLIGKNGIIMNADCYVDKGFEHLDENILGKKTMYSLTRHGKPTADGLCSVPDMCGPNYRYIGSHDAWVFRLLAPLPDAVLNKIDYMPHLFGIEQVVMFYMRTSGGFKIKNPCKILHIVHYHCLKVPQLGDYQFYEGQRIDHKLGLTLNKKGSLVWAPFSAL</sequence>
<dbReference type="PANTHER" id="PTHR40743">
    <property type="entry name" value="NUCLEOTIDE-DIPHOSPHO-SUGAR TRANSFERASE CONTAINING PROTEIN"/>
    <property type="match status" value="1"/>
</dbReference>
<accession>A0AAD9QC16</accession>
<name>A0AAD9QC16_ACRCE</name>
<evidence type="ECO:0000313" key="1">
    <source>
        <dbReference type="EMBL" id="KAK2558478.1"/>
    </source>
</evidence>
<comment type="caution">
    <text evidence="1">The sequence shown here is derived from an EMBL/GenBank/DDBJ whole genome shotgun (WGS) entry which is preliminary data.</text>
</comment>
<protein>
    <submittedName>
        <fullName evidence="1">Uncharacterized protein</fullName>
    </submittedName>
</protein>
<dbReference type="AlphaFoldDB" id="A0AAD9QC16"/>
<dbReference type="Proteomes" id="UP001249851">
    <property type="component" value="Unassembled WGS sequence"/>
</dbReference>
<dbReference type="EMBL" id="JARQWQ010000044">
    <property type="protein sequence ID" value="KAK2558478.1"/>
    <property type="molecule type" value="Genomic_DNA"/>
</dbReference>
<evidence type="ECO:0000313" key="2">
    <source>
        <dbReference type="Proteomes" id="UP001249851"/>
    </source>
</evidence>
<keyword evidence="2" id="KW-1185">Reference proteome</keyword>
<reference evidence="1" key="1">
    <citation type="journal article" date="2023" name="G3 (Bethesda)">
        <title>Whole genome assembly and annotation of the endangered Caribbean coral Acropora cervicornis.</title>
        <authorList>
            <person name="Selwyn J.D."/>
            <person name="Vollmer S.V."/>
        </authorList>
    </citation>
    <scope>NUCLEOTIDE SEQUENCE</scope>
    <source>
        <strain evidence="1">K2</strain>
    </source>
</reference>